<name>A0AAD9D9L7_9STRA</name>
<evidence type="ECO:0008006" key="5">
    <source>
        <dbReference type="Google" id="ProtNLM"/>
    </source>
</evidence>
<evidence type="ECO:0000313" key="4">
    <source>
        <dbReference type="Proteomes" id="UP001224775"/>
    </source>
</evidence>
<feature type="transmembrane region" description="Helical" evidence="2">
    <location>
        <begin position="157"/>
        <end position="182"/>
    </location>
</feature>
<keyword evidence="4" id="KW-1185">Reference proteome</keyword>
<evidence type="ECO:0000256" key="1">
    <source>
        <dbReference type="SAM" id="MobiDB-lite"/>
    </source>
</evidence>
<feature type="compositionally biased region" description="Basic and acidic residues" evidence="1">
    <location>
        <begin position="56"/>
        <end position="110"/>
    </location>
</feature>
<keyword evidence="2" id="KW-0812">Transmembrane</keyword>
<feature type="transmembrane region" description="Helical" evidence="2">
    <location>
        <begin position="194"/>
        <end position="215"/>
    </location>
</feature>
<keyword evidence="2" id="KW-1133">Transmembrane helix</keyword>
<sequence length="311" mass="35561">MKMTNRQWFQKTKLTYNPVKRKRDKDKTKKDSNSGTSAAAATAAHDHASSPSNLHSEIESDARQKERNELRDARRKEREERRKQFDKLQDKRDGKSSTQKKKEQKISQEERDKRDAQLGCCHRFTQFLVKLIHVIDAIIGLACVIYGVFIFRFTQPAMAAVITFLTFGSLMLSTSIVGTIGFCTSICRRWGIALSAWSAACIAFFYMFVIIALLADPDTCFNYLTANQSVLFLNDASIAMIRMWLPAIYIACACLAVVETCRFFVLRKLRNTLLRYDAAQRSISERSKQQQDSNRTILTAPLLEDDQSWVV</sequence>
<evidence type="ECO:0000313" key="3">
    <source>
        <dbReference type="EMBL" id="KAK1739346.1"/>
    </source>
</evidence>
<protein>
    <recommendedName>
        <fullName evidence="5">Transmembrane protein</fullName>
    </recommendedName>
</protein>
<feature type="compositionally biased region" description="Polar residues" evidence="1">
    <location>
        <begin position="1"/>
        <end position="15"/>
    </location>
</feature>
<dbReference type="AlphaFoldDB" id="A0AAD9D9L7"/>
<accession>A0AAD9D9L7</accession>
<organism evidence="3 4">
    <name type="scientific">Skeletonema marinoi</name>
    <dbReference type="NCBI Taxonomy" id="267567"/>
    <lineage>
        <taxon>Eukaryota</taxon>
        <taxon>Sar</taxon>
        <taxon>Stramenopiles</taxon>
        <taxon>Ochrophyta</taxon>
        <taxon>Bacillariophyta</taxon>
        <taxon>Coscinodiscophyceae</taxon>
        <taxon>Thalassiosirophycidae</taxon>
        <taxon>Thalassiosirales</taxon>
        <taxon>Skeletonemataceae</taxon>
        <taxon>Skeletonema</taxon>
        <taxon>Skeletonema marinoi-dohrnii complex</taxon>
    </lineage>
</organism>
<feature type="transmembrane region" description="Helical" evidence="2">
    <location>
        <begin position="243"/>
        <end position="265"/>
    </location>
</feature>
<feature type="transmembrane region" description="Helical" evidence="2">
    <location>
        <begin position="131"/>
        <end position="151"/>
    </location>
</feature>
<dbReference type="Proteomes" id="UP001224775">
    <property type="component" value="Unassembled WGS sequence"/>
</dbReference>
<comment type="caution">
    <text evidence="3">The sequence shown here is derived from an EMBL/GenBank/DDBJ whole genome shotgun (WGS) entry which is preliminary data.</text>
</comment>
<feature type="region of interest" description="Disordered" evidence="1">
    <location>
        <begin position="1"/>
        <end position="110"/>
    </location>
</feature>
<proteinExistence type="predicted"/>
<reference evidence="3" key="1">
    <citation type="submission" date="2023-06" db="EMBL/GenBank/DDBJ databases">
        <title>Survivors Of The Sea: Transcriptome response of Skeletonema marinoi to long-term dormancy.</title>
        <authorList>
            <person name="Pinder M.I.M."/>
            <person name="Kourtchenko O."/>
            <person name="Robertson E.K."/>
            <person name="Larsson T."/>
            <person name="Maumus F."/>
            <person name="Osuna-Cruz C.M."/>
            <person name="Vancaester E."/>
            <person name="Stenow R."/>
            <person name="Vandepoele K."/>
            <person name="Ploug H."/>
            <person name="Bruchert V."/>
            <person name="Godhe A."/>
            <person name="Topel M."/>
        </authorList>
    </citation>
    <scope>NUCLEOTIDE SEQUENCE</scope>
    <source>
        <strain evidence="3">R05AC</strain>
    </source>
</reference>
<feature type="compositionally biased region" description="Low complexity" evidence="1">
    <location>
        <begin position="33"/>
        <end position="43"/>
    </location>
</feature>
<evidence type="ECO:0000256" key="2">
    <source>
        <dbReference type="SAM" id="Phobius"/>
    </source>
</evidence>
<keyword evidence="2" id="KW-0472">Membrane</keyword>
<dbReference type="EMBL" id="JATAAI010000018">
    <property type="protein sequence ID" value="KAK1739346.1"/>
    <property type="molecule type" value="Genomic_DNA"/>
</dbReference>
<gene>
    <name evidence="3" type="ORF">QTG54_009889</name>
</gene>